<accession>A0AAV5HM52</accession>
<protein>
    <submittedName>
        <fullName evidence="1">Uncharacterized protein</fullName>
    </submittedName>
</protein>
<evidence type="ECO:0000313" key="2">
    <source>
        <dbReference type="Proteomes" id="UP001054252"/>
    </source>
</evidence>
<proteinExistence type="predicted"/>
<comment type="caution">
    <text evidence="1">The sequence shown here is derived from an EMBL/GenBank/DDBJ whole genome shotgun (WGS) entry which is preliminary data.</text>
</comment>
<dbReference type="AlphaFoldDB" id="A0AAV5HM52"/>
<reference evidence="1 2" key="1">
    <citation type="journal article" date="2021" name="Commun. Biol.">
        <title>The genome of Shorea leprosula (Dipterocarpaceae) highlights the ecological relevance of drought in aseasonal tropical rainforests.</title>
        <authorList>
            <person name="Ng K.K.S."/>
            <person name="Kobayashi M.J."/>
            <person name="Fawcett J.A."/>
            <person name="Hatakeyama M."/>
            <person name="Paape T."/>
            <person name="Ng C.H."/>
            <person name="Ang C.C."/>
            <person name="Tnah L.H."/>
            <person name="Lee C.T."/>
            <person name="Nishiyama T."/>
            <person name="Sese J."/>
            <person name="O'Brien M.J."/>
            <person name="Copetti D."/>
            <person name="Mohd Noor M.I."/>
            <person name="Ong R.C."/>
            <person name="Putra M."/>
            <person name="Sireger I.Z."/>
            <person name="Indrioko S."/>
            <person name="Kosugi Y."/>
            <person name="Izuno A."/>
            <person name="Isagi Y."/>
            <person name="Lee S.L."/>
            <person name="Shimizu K.K."/>
        </authorList>
    </citation>
    <scope>NUCLEOTIDE SEQUENCE [LARGE SCALE GENOMIC DNA]</scope>
    <source>
        <strain evidence="1">214</strain>
    </source>
</reference>
<keyword evidence="2" id="KW-1185">Reference proteome</keyword>
<sequence length="107" mass="11961">MLRKRAQVGHFGVFSTWDWLGDSRIKIEGFRPICPFMVFCLKTGVDRKVHHPNSPPHSSRGWMSVLVRVVNIGCLIDTHIRCLMNGQADDVFVLKNAKTGEAPNGGT</sequence>
<dbReference type="EMBL" id="BPVZ01000001">
    <property type="protein sequence ID" value="GKU86571.1"/>
    <property type="molecule type" value="Genomic_DNA"/>
</dbReference>
<evidence type="ECO:0000313" key="1">
    <source>
        <dbReference type="EMBL" id="GKU86571.1"/>
    </source>
</evidence>
<dbReference type="Proteomes" id="UP001054252">
    <property type="component" value="Unassembled WGS sequence"/>
</dbReference>
<gene>
    <name evidence="1" type="ORF">SLEP1_g1083</name>
</gene>
<organism evidence="1 2">
    <name type="scientific">Rubroshorea leprosula</name>
    <dbReference type="NCBI Taxonomy" id="152421"/>
    <lineage>
        <taxon>Eukaryota</taxon>
        <taxon>Viridiplantae</taxon>
        <taxon>Streptophyta</taxon>
        <taxon>Embryophyta</taxon>
        <taxon>Tracheophyta</taxon>
        <taxon>Spermatophyta</taxon>
        <taxon>Magnoliopsida</taxon>
        <taxon>eudicotyledons</taxon>
        <taxon>Gunneridae</taxon>
        <taxon>Pentapetalae</taxon>
        <taxon>rosids</taxon>
        <taxon>malvids</taxon>
        <taxon>Malvales</taxon>
        <taxon>Dipterocarpaceae</taxon>
        <taxon>Rubroshorea</taxon>
    </lineage>
</organism>
<name>A0AAV5HM52_9ROSI</name>